<proteinExistence type="predicted"/>
<evidence type="ECO:0000256" key="1">
    <source>
        <dbReference type="SAM" id="MobiDB-lite"/>
    </source>
</evidence>
<gene>
    <name evidence="3" type="ORF">ACERK3_05705</name>
</gene>
<protein>
    <submittedName>
        <fullName evidence="3">Phosphotransferase family protein</fullName>
    </submittedName>
</protein>
<dbReference type="RefSeq" id="WP_425344712.1">
    <property type="nucleotide sequence ID" value="NZ_JBGUBD010000003.1"/>
</dbReference>
<reference evidence="3 4" key="1">
    <citation type="submission" date="2024-08" db="EMBL/GenBank/DDBJ databases">
        <title>Whole-genome sequencing of halo(alkali)philic microorganisms from hypersaline lakes.</title>
        <authorList>
            <person name="Sorokin D.Y."/>
            <person name="Merkel A.Y."/>
            <person name="Messina E."/>
            <person name="Yakimov M."/>
        </authorList>
    </citation>
    <scope>NUCLEOTIDE SEQUENCE [LARGE SCALE GENOMIC DNA]</scope>
    <source>
        <strain evidence="3 4">AB-hyl4</strain>
    </source>
</reference>
<keyword evidence="4" id="KW-1185">Reference proteome</keyword>
<dbReference type="InterPro" id="IPR011009">
    <property type="entry name" value="Kinase-like_dom_sf"/>
</dbReference>
<comment type="caution">
    <text evidence="3">The sequence shown here is derived from an EMBL/GenBank/DDBJ whole genome shotgun (WGS) entry which is preliminary data.</text>
</comment>
<organism evidence="3 4">
    <name type="scientific">Natronomicrosphaera hydrolytica</name>
    <dbReference type="NCBI Taxonomy" id="3242702"/>
    <lineage>
        <taxon>Bacteria</taxon>
        <taxon>Pseudomonadati</taxon>
        <taxon>Planctomycetota</taxon>
        <taxon>Phycisphaerae</taxon>
        <taxon>Phycisphaerales</taxon>
        <taxon>Phycisphaeraceae</taxon>
        <taxon>Natronomicrosphaera</taxon>
    </lineage>
</organism>
<dbReference type="InterPro" id="IPR002575">
    <property type="entry name" value="Aminoglycoside_PTrfase"/>
</dbReference>
<evidence type="ECO:0000259" key="2">
    <source>
        <dbReference type="Pfam" id="PF01636"/>
    </source>
</evidence>
<accession>A0ABV4U393</accession>
<evidence type="ECO:0000313" key="3">
    <source>
        <dbReference type="EMBL" id="MFA9477787.1"/>
    </source>
</evidence>
<dbReference type="EMBL" id="JBGUBD010000003">
    <property type="protein sequence ID" value="MFA9477787.1"/>
    <property type="molecule type" value="Genomic_DNA"/>
</dbReference>
<feature type="region of interest" description="Disordered" evidence="1">
    <location>
        <begin position="41"/>
        <end position="73"/>
    </location>
</feature>
<dbReference type="SUPFAM" id="SSF56112">
    <property type="entry name" value="Protein kinase-like (PK-like)"/>
    <property type="match status" value="1"/>
</dbReference>
<dbReference type="Proteomes" id="UP001575105">
    <property type="component" value="Unassembled WGS sequence"/>
</dbReference>
<name>A0ABV4U393_9BACT</name>
<sequence length="376" mass="41361">MNADSSLDGTVAGQTGSVDVEASGLGYAAGRITSAGPIANGNGDVATPLPSNESLAHQPAALPHSDHDQSKQSLLGTSLAPVLLHVCQGRLTDLHWFRTDWQRGGAVTGYATYADDDGQPHDVVVKMPVPPCERHWLAHLGEVGEVAPRVFAHGEMLGGYDLAWVVMERLTHGPLGPQWNGREFDLLAEAAGRFYAASRNVPLAGDPMLRDWDAVYERARKAVRDSHVPQAQRWRTVLKKAHRKLNGWLKQWHDRPIEDWCHGDLHLGNAMTRDPAPDGPALLFDFAHTRVGHWVEDAVYFEHLFWARRDRLNGRKVCRLIAQQRKQHGLPVGSDWPALAQIKRNLLAISAPAQLVHHGDPLHLHAALDVLEASAA</sequence>
<dbReference type="Pfam" id="PF01636">
    <property type="entry name" value="APH"/>
    <property type="match status" value="1"/>
</dbReference>
<feature type="domain" description="Aminoglycoside phosphotransferase" evidence="2">
    <location>
        <begin position="122"/>
        <end position="302"/>
    </location>
</feature>
<dbReference type="Gene3D" id="3.90.1200.10">
    <property type="match status" value="1"/>
</dbReference>
<evidence type="ECO:0000313" key="4">
    <source>
        <dbReference type="Proteomes" id="UP001575105"/>
    </source>
</evidence>